<proteinExistence type="predicted"/>
<dbReference type="STRING" id="46731.A0A3M6TNA5"/>
<name>A0A3M6TNA5_POCDA</name>
<organism evidence="2 3">
    <name type="scientific">Pocillopora damicornis</name>
    <name type="common">Cauliflower coral</name>
    <name type="synonym">Millepora damicornis</name>
    <dbReference type="NCBI Taxonomy" id="46731"/>
    <lineage>
        <taxon>Eukaryota</taxon>
        <taxon>Metazoa</taxon>
        <taxon>Cnidaria</taxon>
        <taxon>Anthozoa</taxon>
        <taxon>Hexacorallia</taxon>
        <taxon>Scleractinia</taxon>
        <taxon>Astrocoeniina</taxon>
        <taxon>Pocilloporidae</taxon>
        <taxon>Pocillopora</taxon>
    </lineage>
</organism>
<gene>
    <name evidence="2" type="ORF">pdam_00005138</name>
</gene>
<dbReference type="PANTHER" id="PTHR34098">
    <property type="entry name" value="F-BOX ONLY PROTEIN 47"/>
    <property type="match status" value="1"/>
</dbReference>
<evidence type="ECO:0000259" key="1">
    <source>
        <dbReference type="Pfam" id="PF24467"/>
    </source>
</evidence>
<reference evidence="2 3" key="1">
    <citation type="journal article" date="2018" name="Sci. Rep.">
        <title>Comparative analysis of the Pocillopora damicornis genome highlights role of immune system in coral evolution.</title>
        <authorList>
            <person name="Cunning R."/>
            <person name="Bay R.A."/>
            <person name="Gillette P."/>
            <person name="Baker A.C."/>
            <person name="Traylor-Knowles N."/>
        </authorList>
    </citation>
    <scope>NUCLEOTIDE SEQUENCE [LARGE SCALE GENOMIC DNA]</scope>
    <source>
        <strain evidence="2">RSMAS</strain>
        <tissue evidence="2">Whole animal</tissue>
    </source>
</reference>
<dbReference type="Pfam" id="PF24467">
    <property type="entry name" value="ARM_FBXO47"/>
    <property type="match status" value="1"/>
</dbReference>
<evidence type="ECO:0000313" key="3">
    <source>
        <dbReference type="Proteomes" id="UP000275408"/>
    </source>
</evidence>
<dbReference type="AlphaFoldDB" id="A0A3M6TNA5"/>
<dbReference type="SUPFAM" id="SSF81383">
    <property type="entry name" value="F-box domain"/>
    <property type="match status" value="1"/>
</dbReference>
<sequence>MYRYMRSVKKNKFSRHGVLKSAKAALNDINQKQSMHTRSPFGLFALLPREMRFRIFGFTPLSDLGQLSLTSRLLTDEVVNYIHSKDALPAIVPNIQFRSEQESSELFINAKTEYCWNHFKDLGWEDDEKFKAYLAIKGASCLDDRIRQVLRSPPGSQPWYERYIRVFCREIFLDKASDHTERGFWLCKILKPWPLVFQARLIYILYGPVNDENGTVAWNVLQSCPTYFGVEDAELMDLADALKILHVYCDSKDWNEDDFISVFEELTGTPSDWCLENIAKLLKLCGESVCFEVLGNKAMNGRVHELSYLGYHLGQVLGQDDMMYGKGNGIQCFSNTMRQVLAVMPSSKDQAALTSSLFNVWEENILSLGEGLQEDLDVTTPEEQEQ</sequence>
<evidence type="ECO:0000313" key="2">
    <source>
        <dbReference type="EMBL" id="RMX42877.1"/>
    </source>
</evidence>
<dbReference type="OrthoDB" id="9858120at2759"/>
<accession>A0A3M6TNA5</accession>
<dbReference type="InterPro" id="IPR056622">
    <property type="entry name" value="ARM_FBXO47"/>
</dbReference>
<dbReference type="Proteomes" id="UP000275408">
    <property type="component" value="Unassembled WGS sequence"/>
</dbReference>
<protein>
    <recommendedName>
        <fullName evidence="1">FBXO47 ARM repeats region domain-containing protein</fullName>
    </recommendedName>
</protein>
<feature type="domain" description="FBXO47 ARM repeats region" evidence="1">
    <location>
        <begin position="142"/>
        <end position="366"/>
    </location>
</feature>
<dbReference type="PANTHER" id="PTHR34098:SF1">
    <property type="entry name" value="F-BOX ONLY PROTEIN 47"/>
    <property type="match status" value="1"/>
</dbReference>
<keyword evidence="3" id="KW-1185">Reference proteome</keyword>
<feature type="non-terminal residue" evidence="2">
    <location>
        <position position="386"/>
    </location>
</feature>
<comment type="caution">
    <text evidence="2">The sequence shown here is derived from an EMBL/GenBank/DDBJ whole genome shotgun (WGS) entry which is preliminary data.</text>
</comment>
<dbReference type="EMBL" id="RCHS01003253">
    <property type="protein sequence ID" value="RMX42877.1"/>
    <property type="molecule type" value="Genomic_DNA"/>
</dbReference>
<dbReference type="InterPro" id="IPR038946">
    <property type="entry name" value="FBXO47"/>
</dbReference>
<dbReference type="InterPro" id="IPR036047">
    <property type="entry name" value="F-box-like_dom_sf"/>
</dbReference>